<organism evidence="2 3">
    <name type="scientific">Actinomadura adrarensis</name>
    <dbReference type="NCBI Taxonomy" id="1819600"/>
    <lineage>
        <taxon>Bacteria</taxon>
        <taxon>Bacillati</taxon>
        <taxon>Actinomycetota</taxon>
        <taxon>Actinomycetes</taxon>
        <taxon>Streptosporangiales</taxon>
        <taxon>Thermomonosporaceae</taxon>
        <taxon>Actinomadura</taxon>
    </lineage>
</organism>
<dbReference type="EMBL" id="JBHTIR010002561">
    <property type="protein sequence ID" value="MFD0853935.1"/>
    <property type="molecule type" value="Genomic_DNA"/>
</dbReference>
<protein>
    <submittedName>
        <fullName evidence="2">ABC transporter</fullName>
    </submittedName>
</protein>
<feature type="transmembrane region" description="Helical" evidence="1">
    <location>
        <begin position="6"/>
        <end position="28"/>
    </location>
</feature>
<evidence type="ECO:0000256" key="1">
    <source>
        <dbReference type="SAM" id="Phobius"/>
    </source>
</evidence>
<comment type="caution">
    <text evidence="2">The sequence shown here is derived from an EMBL/GenBank/DDBJ whole genome shotgun (WGS) entry which is preliminary data.</text>
</comment>
<evidence type="ECO:0000313" key="2">
    <source>
        <dbReference type="EMBL" id="MFD0853935.1"/>
    </source>
</evidence>
<reference evidence="3" key="1">
    <citation type="journal article" date="2019" name="Int. J. Syst. Evol. Microbiol.">
        <title>The Global Catalogue of Microorganisms (GCM) 10K type strain sequencing project: providing services to taxonomists for standard genome sequencing and annotation.</title>
        <authorList>
            <consortium name="The Broad Institute Genomics Platform"/>
            <consortium name="The Broad Institute Genome Sequencing Center for Infectious Disease"/>
            <person name="Wu L."/>
            <person name="Ma J."/>
        </authorList>
    </citation>
    <scope>NUCLEOTIDE SEQUENCE [LARGE SCALE GENOMIC DNA]</scope>
    <source>
        <strain evidence="3">JCM 31696</strain>
    </source>
</reference>
<name>A0ABW3CJ49_9ACTN</name>
<keyword evidence="3" id="KW-1185">Reference proteome</keyword>
<evidence type="ECO:0000313" key="3">
    <source>
        <dbReference type="Proteomes" id="UP001597083"/>
    </source>
</evidence>
<dbReference type="Proteomes" id="UP001597083">
    <property type="component" value="Unassembled WGS sequence"/>
</dbReference>
<gene>
    <name evidence="2" type="ORF">ACFQ07_16980</name>
</gene>
<feature type="non-terminal residue" evidence="2">
    <location>
        <position position="1"/>
    </location>
</feature>
<keyword evidence="1" id="KW-0472">Membrane</keyword>
<accession>A0ABW3CJ49</accession>
<keyword evidence="1" id="KW-0812">Transmembrane</keyword>
<sequence>GLIPYVTILVACTLGMGALTSAACRNVVALQSAKHGQRMETHMRERIEQVADEKVLEPVAAELERYAAFRHEVAGLLNSRAV</sequence>
<proteinExistence type="predicted"/>
<keyword evidence="1" id="KW-1133">Transmembrane helix</keyword>